<dbReference type="GeneID" id="25742360"/>
<dbReference type="InterPro" id="IPR012337">
    <property type="entry name" value="RNaseH-like_sf"/>
</dbReference>
<dbReference type="InterPro" id="IPR036397">
    <property type="entry name" value="RNaseH_sf"/>
</dbReference>
<feature type="compositionally biased region" description="Gly residues" evidence="1">
    <location>
        <begin position="210"/>
        <end position="219"/>
    </location>
</feature>
<dbReference type="SMART" id="SM00950">
    <property type="entry name" value="Piwi"/>
    <property type="match status" value="1"/>
</dbReference>
<keyword evidence="3" id="KW-0396">Initiation factor</keyword>
<dbReference type="PANTHER" id="PTHR22891">
    <property type="entry name" value="EUKARYOTIC TRANSLATION INITIATION FACTOR 2C"/>
    <property type="match status" value="1"/>
</dbReference>
<accession>A0A0D2MVX0</accession>
<feature type="region of interest" description="Disordered" evidence="1">
    <location>
        <begin position="204"/>
        <end position="225"/>
    </location>
</feature>
<name>A0A0D2MVX0_9CHLO</name>
<dbReference type="GO" id="GO:0003743">
    <property type="term" value="F:translation initiation factor activity"/>
    <property type="evidence" value="ECO:0007669"/>
    <property type="project" value="UniProtKB-KW"/>
</dbReference>
<reference evidence="3 4" key="1">
    <citation type="journal article" date="2013" name="BMC Genomics">
        <title>Reconstruction of the lipid metabolism for the microalga Monoraphidium neglectum from its genome sequence reveals characteristics suitable for biofuel production.</title>
        <authorList>
            <person name="Bogen C."/>
            <person name="Al-Dilaimi A."/>
            <person name="Albersmeier A."/>
            <person name="Wichmann J."/>
            <person name="Grundmann M."/>
            <person name="Rupp O."/>
            <person name="Lauersen K.J."/>
            <person name="Blifernez-Klassen O."/>
            <person name="Kalinowski J."/>
            <person name="Goesmann A."/>
            <person name="Mussgnug J.H."/>
            <person name="Kruse O."/>
        </authorList>
    </citation>
    <scope>NUCLEOTIDE SEQUENCE [LARGE SCALE GENOMIC DNA]</scope>
    <source>
        <strain evidence="3 4">SAG 48.87</strain>
    </source>
</reference>
<dbReference type="Proteomes" id="UP000054498">
    <property type="component" value="Unassembled WGS sequence"/>
</dbReference>
<evidence type="ECO:0000313" key="3">
    <source>
        <dbReference type="EMBL" id="KIY98475.1"/>
    </source>
</evidence>
<feature type="domain" description="Piwi" evidence="2">
    <location>
        <begin position="1"/>
        <end position="200"/>
    </location>
</feature>
<evidence type="ECO:0000259" key="2">
    <source>
        <dbReference type="PROSITE" id="PS50822"/>
    </source>
</evidence>
<keyword evidence="3" id="KW-0648">Protein biosynthesis</keyword>
<proteinExistence type="predicted"/>
<protein>
    <submittedName>
        <fullName evidence="3">Eukaryotic translation initiation factor 2C, 4</fullName>
    </submittedName>
</protein>
<organism evidence="3 4">
    <name type="scientific">Monoraphidium neglectum</name>
    <dbReference type="NCBI Taxonomy" id="145388"/>
    <lineage>
        <taxon>Eukaryota</taxon>
        <taxon>Viridiplantae</taxon>
        <taxon>Chlorophyta</taxon>
        <taxon>core chlorophytes</taxon>
        <taxon>Chlorophyceae</taxon>
        <taxon>CS clade</taxon>
        <taxon>Sphaeropleales</taxon>
        <taxon>Selenastraceae</taxon>
        <taxon>Monoraphidium</taxon>
    </lineage>
</organism>
<dbReference type="SUPFAM" id="SSF53098">
    <property type="entry name" value="Ribonuclease H-like"/>
    <property type="match status" value="1"/>
</dbReference>
<dbReference type="Gene3D" id="3.30.420.10">
    <property type="entry name" value="Ribonuclease H-like superfamily/Ribonuclease H"/>
    <property type="match status" value="1"/>
</dbReference>
<dbReference type="EMBL" id="KK102172">
    <property type="protein sequence ID" value="KIY98475.1"/>
    <property type="molecule type" value="Genomic_DNA"/>
</dbReference>
<dbReference type="AlphaFoldDB" id="A0A0D2MVX0"/>
<dbReference type="PROSITE" id="PS50822">
    <property type="entry name" value="PIWI"/>
    <property type="match status" value="1"/>
</dbReference>
<dbReference type="RefSeq" id="XP_013897495.1">
    <property type="nucleotide sequence ID" value="XM_014042041.1"/>
</dbReference>
<dbReference type="Pfam" id="PF02171">
    <property type="entry name" value="Piwi"/>
    <property type="match status" value="1"/>
</dbReference>
<keyword evidence="4" id="KW-1185">Reference proteome</keyword>
<sequence>MEQPPGVEIVAGMGQALEELLRRNREATGKLPDAMLVYRDGVSDSQLGAVVDKAGRAHEAGEVAVACAAIGGPPYAPPLTLLVVSKSHGLRMMAVTGGADVGGERLPEVDNPLPGSVLDHTVTRPLAYRYYLASHAAIQGASRPGKYQVLVVDRGLGPDTLQLVTHWLCFTHGACSRSVRQPVPARYADQAAAAAALLAKRGAWPQRQQTGGGSGGSGRAGAEQGPHYRMIPLADTLAGSHWYL</sequence>
<dbReference type="GO" id="GO:0003676">
    <property type="term" value="F:nucleic acid binding"/>
    <property type="evidence" value="ECO:0007669"/>
    <property type="project" value="InterPro"/>
</dbReference>
<evidence type="ECO:0000313" key="4">
    <source>
        <dbReference type="Proteomes" id="UP000054498"/>
    </source>
</evidence>
<dbReference type="InterPro" id="IPR003165">
    <property type="entry name" value="Piwi"/>
</dbReference>
<evidence type="ECO:0000256" key="1">
    <source>
        <dbReference type="SAM" id="MobiDB-lite"/>
    </source>
</evidence>
<dbReference type="KEGG" id="mng:MNEG_9485"/>
<gene>
    <name evidence="3" type="ORF">MNEG_9485</name>
</gene>
<dbReference type="STRING" id="145388.A0A0D2MVX0"/>
<dbReference type="OrthoDB" id="537616at2759"/>